<keyword evidence="10" id="KW-0009">Actin-binding</keyword>
<dbReference type="CDD" id="cd01369">
    <property type="entry name" value="KISc_KHC_KIF5"/>
    <property type="match status" value="1"/>
</dbReference>
<protein>
    <recommendedName>
        <fullName evidence="19">Kinesin motor domain-containing protein</fullName>
    </recommendedName>
</protein>
<keyword evidence="3" id="KW-0813">Transport</keyword>
<keyword evidence="9 12" id="KW-0505">Motor protein</keyword>
<evidence type="ECO:0000256" key="12">
    <source>
        <dbReference type="PROSITE-ProRule" id="PRU00283"/>
    </source>
</evidence>
<comment type="subcellular location">
    <subcellularLocation>
        <location evidence="1">Cytoplasm</location>
        <location evidence="1">Cytoskeleton</location>
    </subcellularLocation>
</comment>
<feature type="region of interest" description="Disordered" evidence="14">
    <location>
        <begin position="325"/>
        <end position="359"/>
    </location>
</feature>
<feature type="binding site" evidence="12">
    <location>
        <begin position="843"/>
        <end position="850"/>
    </location>
    <ligand>
        <name>ATP</name>
        <dbReference type="ChEBI" id="CHEBI:30616"/>
    </ligand>
</feature>
<dbReference type="CDD" id="cd23649">
    <property type="entry name" value="Khc_CBD_cc"/>
    <property type="match status" value="1"/>
</dbReference>
<keyword evidence="8 13" id="KW-0175">Coiled coil</keyword>
<keyword evidence="5" id="KW-0493">Microtubule</keyword>
<sequence length="1555" mass="175618">MANNQQTVHSDYSLSEPPAHMNADRKPRTQALLDSWKVFEALFYRKSSQDAENNLALLLEAWTLSDGGKLSQNGYIVLDTEKEGGKIIFHLDDFRIGYKYISEKGNTIERRGDVLHISTVITIPIPERNYSRANGDPNFSGSFDAAMAKINAGIVMLNSREKTNELIFDLDDLMYNIMYRCNYFDGYCRLCRKNNEWIDMVFYHSSPSTIFSTFGTQNTLALSNGVVTDDIMIRRQRPKKFFNWKRRNVNDALQGALQSDTDIDMHNLSTPPPVPSRMKRIRDESSDCGILASPEKKIKDVRSLDKENANPQVNLIEFEESVEMTDFAPAPPPPPSAPAPPPPPSQKTMKGTKSPRKKMKTLQWTPLADHKLKETIWNKLNDGSNASPVFDNKELTTLFSVAPKLSVSKSMSNTPVSKSVSLLDIKRSNNIGILLSRMLRMPAEEMCNSIVNMDNHLSLDQLLTIQSILPTERELQVLRKYRGDVSLLGVAEKFLIRLGQVDRLELRVEYFVFKLRLSEDLQAITENIRCVAMAAEQLIDSSKFGQLLKIILELGAVLNEGTYLKSHGFKLDSLLKLSDTKSKNSRVNLLHYLATIIYDKVPILMDVQSDIPDVETASEISMDVMSKELNEINLTMTRLQQELEKFADIQDPFYVIMTEFHKKMKPVVDESTKMIKTTMEQVSKCASYFGEEGTDEKNCRTLFHTVHKFCQSLQNALGEVEKQKKLIVKTLQETNLVDLPPKDISALRRPASMSKEATNVRVVCRFRPRNRKEIDAGNQEVFSIDEDQMTLHLKATEGIAASKFVFDRVFGTSTTQAQIFDYAAKPVIEDIMRGYNGTIFVYGQTSSGKTHTMQGPSIDDPELKGIIPRMTNTIFDGVQKADSAIEFLVKASYVEIYMEKIRDLLDPNKNSLQVREEKTKGIWVEGATEHYVACEQDVLDVIRVGSQNRAIAATNMNFESSRSHSIFILTVQQRNLNDQSLKSGKLYLVDLAGSEKVEKTGAQGTVLDEAKMINKSLSALGNVINALTDGKSAHVPYRDSKLTRVLQESLGGNSRTTLIINCSPVDFNEAETVSTCRFGTRAKSIKNAAKINQERSMGELKILLARAEKLILEQEIDTLNVAVAALQDEVDAYKRGGLSPVGREQGSGEKSSLPNVAKLQDTVAELEERIRVLEEDKQTMQDQYDTMIDEYKDKEADFEKIDQLRQQTDDVNHQYRTSQKENEILVFKLAEMTISSEKVQYENQELQLTVEKLKAEKENLAQTLTDSEISLKAARDELEAKENKIAENNARFEKRMSIDANIAKRLEETSGAAAEKEVITSLRQELESYKRDMQALRVENEELQKAISGEDNDNKTTDNRVEKELKSLRDREKQKVMEFDTLRSALIKDLENRCQKVVELEICLDEARDQYTTLLGQVKSSNTKALQQKCIFLQKNVEQLTANNQQLQSELGKVRLEFQVAEKQLSVRNDRIQGLEHLLLDTQEKLHKYTSESEEKKVPATVARRPSGSGMSLTGGRIARPLRGGGGNPSEEKGGAQPATTKTGFFQFWKKENGR</sequence>
<evidence type="ECO:0000256" key="1">
    <source>
        <dbReference type="ARBA" id="ARBA00004245"/>
    </source>
</evidence>
<dbReference type="PANTHER" id="PTHR47968">
    <property type="entry name" value="CENTROMERE PROTEIN E"/>
    <property type="match status" value="1"/>
</dbReference>
<dbReference type="Gene3D" id="1.20.58.2220">
    <property type="entry name" value="Formin, FH2 domain"/>
    <property type="match status" value="1"/>
</dbReference>
<keyword evidence="11" id="KW-0206">Cytoskeleton</keyword>
<evidence type="ECO:0000256" key="5">
    <source>
        <dbReference type="ARBA" id="ARBA00022701"/>
    </source>
</evidence>
<dbReference type="PANTHER" id="PTHR47968:SF17">
    <property type="entry name" value="KINESIN-LIKE PROTEIN"/>
    <property type="match status" value="1"/>
</dbReference>
<feature type="coiled-coil region" evidence="13">
    <location>
        <begin position="1156"/>
        <end position="1353"/>
    </location>
</feature>
<dbReference type="InterPro" id="IPR019821">
    <property type="entry name" value="Kinesin_motor_CS"/>
</dbReference>
<dbReference type="FunFam" id="3.40.850.10:FF:000031">
    <property type="entry name" value="Kinesin-like protein"/>
    <property type="match status" value="1"/>
</dbReference>
<dbReference type="Pfam" id="PF02181">
    <property type="entry name" value="FH2"/>
    <property type="match status" value="1"/>
</dbReference>
<dbReference type="EMBL" id="MDYQ01000025">
    <property type="protein sequence ID" value="PRP86919.1"/>
    <property type="molecule type" value="Genomic_DNA"/>
</dbReference>
<gene>
    <name evidence="17" type="ORF">PROFUN_03667</name>
</gene>
<dbReference type="InterPro" id="IPR015425">
    <property type="entry name" value="FH2_Formin"/>
</dbReference>
<comment type="similarity">
    <text evidence="12">Belongs to the TRAFAC class myosin-kinesin ATPase superfamily. Kinesin family.</text>
</comment>
<keyword evidence="18" id="KW-1185">Reference proteome</keyword>
<feature type="compositionally biased region" description="Polar residues" evidence="14">
    <location>
        <begin position="1"/>
        <end position="13"/>
    </location>
</feature>
<comment type="similarity">
    <text evidence="2">Belongs to the formin homology family. Diaphanous subfamily.</text>
</comment>
<dbReference type="STRING" id="1890364.A0A2P6NSH2"/>
<keyword evidence="4" id="KW-0963">Cytoplasm</keyword>
<reference evidence="17 18" key="1">
    <citation type="journal article" date="2018" name="Genome Biol. Evol.">
        <title>Multiple Roots of Fruiting Body Formation in Amoebozoa.</title>
        <authorList>
            <person name="Hillmann F."/>
            <person name="Forbes G."/>
            <person name="Novohradska S."/>
            <person name="Ferling I."/>
            <person name="Riege K."/>
            <person name="Groth M."/>
            <person name="Westermann M."/>
            <person name="Marz M."/>
            <person name="Spaller T."/>
            <person name="Winckler T."/>
            <person name="Schaap P."/>
            <person name="Glockner G."/>
        </authorList>
    </citation>
    <scope>NUCLEOTIDE SEQUENCE [LARGE SCALE GENOMIC DNA]</scope>
    <source>
        <strain evidence="17 18">Jena</strain>
    </source>
</reference>
<dbReference type="SUPFAM" id="SSF52540">
    <property type="entry name" value="P-loop containing nucleoside triphosphate hydrolases"/>
    <property type="match status" value="1"/>
</dbReference>
<accession>A0A2P6NSH2</accession>
<evidence type="ECO:0000256" key="6">
    <source>
        <dbReference type="ARBA" id="ARBA00022741"/>
    </source>
</evidence>
<keyword evidence="6 12" id="KW-0547">Nucleotide-binding</keyword>
<dbReference type="InParanoid" id="A0A2P6NSH2"/>
<organism evidence="17 18">
    <name type="scientific">Planoprotostelium fungivorum</name>
    <dbReference type="NCBI Taxonomy" id="1890364"/>
    <lineage>
        <taxon>Eukaryota</taxon>
        <taxon>Amoebozoa</taxon>
        <taxon>Evosea</taxon>
        <taxon>Variosea</taxon>
        <taxon>Cavosteliida</taxon>
        <taxon>Cavosteliaceae</taxon>
        <taxon>Planoprotostelium</taxon>
    </lineage>
</organism>
<keyword evidence="7 12" id="KW-0067">ATP-binding</keyword>
<dbReference type="GO" id="GO:0003777">
    <property type="term" value="F:microtubule motor activity"/>
    <property type="evidence" value="ECO:0007669"/>
    <property type="project" value="InterPro"/>
</dbReference>
<evidence type="ECO:0000259" key="16">
    <source>
        <dbReference type="PROSITE" id="PS51444"/>
    </source>
</evidence>
<feature type="region of interest" description="Disordered" evidence="14">
    <location>
        <begin position="1"/>
        <end position="25"/>
    </location>
</feature>
<evidence type="ECO:0000313" key="18">
    <source>
        <dbReference type="Proteomes" id="UP000241769"/>
    </source>
</evidence>
<dbReference type="InterPro" id="IPR036961">
    <property type="entry name" value="Kinesin_motor_dom_sf"/>
</dbReference>
<evidence type="ECO:0000256" key="4">
    <source>
        <dbReference type="ARBA" id="ARBA00022490"/>
    </source>
</evidence>
<evidence type="ECO:0000256" key="11">
    <source>
        <dbReference type="ARBA" id="ARBA00023212"/>
    </source>
</evidence>
<dbReference type="InterPro" id="IPR042201">
    <property type="entry name" value="FH2_Formin_sf"/>
</dbReference>
<name>A0A2P6NSH2_9EUKA</name>
<dbReference type="InterPro" id="IPR027417">
    <property type="entry name" value="P-loop_NTPase"/>
</dbReference>
<evidence type="ECO:0000256" key="2">
    <source>
        <dbReference type="ARBA" id="ARBA00008214"/>
    </source>
</evidence>
<feature type="coiled-coil region" evidence="13">
    <location>
        <begin position="622"/>
        <end position="649"/>
    </location>
</feature>
<dbReference type="PROSITE" id="PS00411">
    <property type="entry name" value="KINESIN_MOTOR_1"/>
    <property type="match status" value="1"/>
</dbReference>
<evidence type="ECO:0000256" key="13">
    <source>
        <dbReference type="SAM" id="Coils"/>
    </source>
</evidence>
<feature type="domain" description="Kinesin motor" evidence="15">
    <location>
        <begin position="759"/>
        <end position="1085"/>
    </location>
</feature>
<dbReference type="InterPro" id="IPR059182">
    <property type="entry name" value="Khc_C"/>
</dbReference>
<evidence type="ECO:0000256" key="10">
    <source>
        <dbReference type="ARBA" id="ARBA00023203"/>
    </source>
</evidence>
<proteinExistence type="inferred from homology"/>
<evidence type="ECO:0000256" key="3">
    <source>
        <dbReference type="ARBA" id="ARBA00022448"/>
    </source>
</evidence>
<dbReference type="GO" id="GO:0008017">
    <property type="term" value="F:microtubule binding"/>
    <property type="evidence" value="ECO:0007669"/>
    <property type="project" value="InterPro"/>
</dbReference>
<dbReference type="SMART" id="SM00129">
    <property type="entry name" value="KISc"/>
    <property type="match status" value="1"/>
</dbReference>
<dbReference type="SUPFAM" id="SSF101447">
    <property type="entry name" value="Formin homology 2 domain (FH2 domain)"/>
    <property type="match status" value="1"/>
</dbReference>
<dbReference type="GO" id="GO:0007018">
    <property type="term" value="P:microtubule-based movement"/>
    <property type="evidence" value="ECO:0007669"/>
    <property type="project" value="InterPro"/>
</dbReference>
<evidence type="ECO:0000256" key="8">
    <source>
        <dbReference type="ARBA" id="ARBA00023054"/>
    </source>
</evidence>
<dbReference type="Proteomes" id="UP000241769">
    <property type="component" value="Unassembled WGS sequence"/>
</dbReference>
<comment type="caution">
    <text evidence="17">The sequence shown here is derived from an EMBL/GenBank/DDBJ whole genome shotgun (WGS) entry which is preliminary data.</text>
</comment>
<evidence type="ECO:0008006" key="19">
    <source>
        <dbReference type="Google" id="ProtNLM"/>
    </source>
</evidence>
<dbReference type="InterPro" id="IPR027640">
    <property type="entry name" value="Kinesin-like_fam"/>
</dbReference>
<evidence type="ECO:0000256" key="14">
    <source>
        <dbReference type="SAM" id="MobiDB-lite"/>
    </source>
</evidence>
<dbReference type="GO" id="GO:0005874">
    <property type="term" value="C:microtubule"/>
    <property type="evidence" value="ECO:0007669"/>
    <property type="project" value="UniProtKB-KW"/>
</dbReference>
<dbReference type="InterPro" id="IPR001752">
    <property type="entry name" value="Kinesin_motor_dom"/>
</dbReference>
<dbReference type="PROSITE" id="PS50067">
    <property type="entry name" value="KINESIN_MOTOR_2"/>
    <property type="match status" value="1"/>
</dbReference>
<evidence type="ECO:0000256" key="7">
    <source>
        <dbReference type="ARBA" id="ARBA00022840"/>
    </source>
</evidence>
<dbReference type="SMART" id="SM00498">
    <property type="entry name" value="FH2"/>
    <property type="match status" value="1"/>
</dbReference>
<dbReference type="Pfam" id="PF00225">
    <property type="entry name" value="Kinesin"/>
    <property type="match status" value="1"/>
</dbReference>
<feature type="domain" description="FH2" evidence="16">
    <location>
        <begin position="349"/>
        <end position="739"/>
    </location>
</feature>
<evidence type="ECO:0000259" key="15">
    <source>
        <dbReference type="PROSITE" id="PS50067"/>
    </source>
</evidence>
<evidence type="ECO:0000313" key="17">
    <source>
        <dbReference type="EMBL" id="PRP86919.1"/>
    </source>
</evidence>
<dbReference type="GO" id="GO:0003779">
    <property type="term" value="F:actin binding"/>
    <property type="evidence" value="ECO:0007669"/>
    <property type="project" value="UniProtKB-KW"/>
</dbReference>
<feature type="region of interest" description="Disordered" evidence="14">
    <location>
        <begin position="1490"/>
        <end position="1555"/>
    </location>
</feature>
<feature type="compositionally biased region" description="Pro residues" evidence="14">
    <location>
        <begin position="329"/>
        <end position="345"/>
    </location>
</feature>
<evidence type="ECO:0000256" key="9">
    <source>
        <dbReference type="ARBA" id="ARBA00023175"/>
    </source>
</evidence>
<dbReference type="OrthoDB" id="3176171at2759"/>
<dbReference type="PROSITE" id="PS51444">
    <property type="entry name" value="FH2"/>
    <property type="match status" value="1"/>
</dbReference>
<dbReference type="GO" id="GO:0005524">
    <property type="term" value="F:ATP binding"/>
    <property type="evidence" value="ECO:0007669"/>
    <property type="project" value="UniProtKB-UniRule"/>
</dbReference>
<dbReference type="PRINTS" id="PR00380">
    <property type="entry name" value="KINESINHEAVY"/>
</dbReference>
<dbReference type="Gene3D" id="3.40.850.10">
    <property type="entry name" value="Kinesin motor domain"/>
    <property type="match status" value="1"/>
</dbReference>